<keyword evidence="4" id="KW-0597">Phosphoprotein</keyword>
<feature type="transmembrane region" description="Helical" evidence="11">
    <location>
        <begin position="17"/>
        <end position="37"/>
    </location>
</feature>
<feature type="transmembrane region" description="Helical" evidence="11">
    <location>
        <begin position="164"/>
        <end position="187"/>
    </location>
</feature>
<evidence type="ECO:0000256" key="1">
    <source>
        <dbReference type="ARBA" id="ARBA00000085"/>
    </source>
</evidence>
<name>D9SGQ5_GALCS</name>
<evidence type="ECO:0000259" key="12">
    <source>
        <dbReference type="PROSITE" id="PS50109"/>
    </source>
</evidence>
<dbReference type="RefSeq" id="WP_013293640.1">
    <property type="nucleotide sequence ID" value="NC_014394.1"/>
</dbReference>
<gene>
    <name evidence="14" type="ordered locus">Galf_1690</name>
</gene>
<evidence type="ECO:0000256" key="11">
    <source>
        <dbReference type="SAM" id="Phobius"/>
    </source>
</evidence>
<dbReference type="InterPro" id="IPR003661">
    <property type="entry name" value="HisK_dim/P_dom"/>
</dbReference>
<dbReference type="InterPro" id="IPR036097">
    <property type="entry name" value="HisK_dim/P_sf"/>
</dbReference>
<evidence type="ECO:0000256" key="2">
    <source>
        <dbReference type="ARBA" id="ARBA00004370"/>
    </source>
</evidence>
<dbReference type="Pfam" id="PF00512">
    <property type="entry name" value="HisKA"/>
    <property type="match status" value="1"/>
</dbReference>
<comment type="catalytic activity">
    <reaction evidence="1">
        <text>ATP + protein L-histidine = ADP + protein N-phospho-L-histidine.</text>
        <dbReference type="EC" id="2.7.13.3"/>
    </reaction>
</comment>
<keyword evidence="7 14" id="KW-0418">Kinase</keyword>
<feature type="domain" description="HAMP" evidence="13">
    <location>
        <begin position="188"/>
        <end position="240"/>
    </location>
</feature>
<dbReference type="EMBL" id="CP002159">
    <property type="protein sequence ID" value="ADL55702.1"/>
    <property type="molecule type" value="Genomic_DNA"/>
</dbReference>
<dbReference type="SUPFAM" id="SSF47384">
    <property type="entry name" value="Homodimeric domain of signal transducing histidine kinase"/>
    <property type="match status" value="1"/>
</dbReference>
<dbReference type="PANTHER" id="PTHR45436:SF5">
    <property type="entry name" value="SENSOR HISTIDINE KINASE TRCS"/>
    <property type="match status" value="1"/>
</dbReference>
<dbReference type="Pfam" id="PF08521">
    <property type="entry name" value="2CSK_N"/>
    <property type="match status" value="1"/>
</dbReference>
<evidence type="ECO:0000256" key="4">
    <source>
        <dbReference type="ARBA" id="ARBA00022553"/>
    </source>
</evidence>
<dbReference type="PRINTS" id="PR00344">
    <property type="entry name" value="BCTRLSENSOR"/>
</dbReference>
<dbReference type="GO" id="GO:0000155">
    <property type="term" value="F:phosphorelay sensor kinase activity"/>
    <property type="evidence" value="ECO:0007669"/>
    <property type="project" value="InterPro"/>
</dbReference>
<protein>
    <recommendedName>
        <fullName evidence="3">histidine kinase</fullName>
        <ecNumber evidence="3">2.7.13.3</ecNumber>
    </recommendedName>
</protein>
<dbReference type="OrthoDB" id="8583694at2"/>
<dbReference type="InterPro" id="IPR050428">
    <property type="entry name" value="TCS_sensor_his_kinase"/>
</dbReference>
<sequence>MSWYRTWIKTVSLRHRLLWSVLLPMLILLVINIVVVSKMGYDSATRRHDHFLQDVSAKLLEQLNTRQGHVGFNDRNLNILTEDKSDEVHYFFRGVQSNFRFGDADLPEPTEMLTAEPIYYFDTYRDKPVRMMAVIMPQADVNAEPVVMVVAKTLVLYHERAWEWIWRVLPAHLILMGLSAVLVWWGVGRGLRPLLDLRDEVTRRSSLDLHPLPEQKIILEVRPLIHSFNELMARLDVSLAAQQRFITNAAHQLRTPLSGFKTQAELIMGMDNVDEIHYTMRQLHIAADQAGRMISQLLVLASSEPGAQTQESFSRLNLVALARDITQSWVPRSLKRHIDLGLESEENVIDVTGNALLMAEMLGNLIDNALRYSHYSGQVTVRISRKGGKVCLEVEDNGPGIAVSERQRIFERFYRVPGTLQDGCGLGLSIVREIAHRHQAEVYVLSGSNGQGTLMRILFAQNSAQVVP</sequence>
<dbReference type="KEGG" id="gca:Galf_1690"/>
<organism evidence="14 15">
    <name type="scientific">Gallionella capsiferriformans (strain ES-2)</name>
    <name type="common">Gallionella ferruginea capsiferriformans (strain ES-2)</name>
    <dbReference type="NCBI Taxonomy" id="395494"/>
    <lineage>
        <taxon>Bacteria</taxon>
        <taxon>Pseudomonadati</taxon>
        <taxon>Pseudomonadota</taxon>
        <taxon>Betaproteobacteria</taxon>
        <taxon>Nitrosomonadales</taxon>
        <taxon>Gallionellaceae</taxon>
        <taxon>Gallionella</taxon>
    </lineage>
</organism>
<dbReference type="Pfam" id="PF02518">
    <property type="entry name" value="HATPase_c"/>
    <property type="match status" value="1"/>
</dbReference>
<dbReference type="eggNOG" id="COG2205">
    <property type="taxonomic scope" value="Bacteria"/>
</dbReference>
<proteinExistence type="predicted"/>
<evidence type="ECO:0000256" key="5">
    <source>
        <dbReference type="ARBA" id="ARBA00022679"/>
    </source>
</evidence>
<keyword evidence="9" id="KW-0902">Two-component regulatory system</keyword>
<evidence type="ECO:0000256" key="6">
    <source>
        <dbReference type="ARBA" id="ARBA00022692"/>
    </source>
</evidence>
<comment type="subcellular location">
    <subcellularLocation>
        <location evidence="2">Membrane</location>
    </subcellularLocation>
</comment>
<evidence type="ECO:0000313" key="15">
    <source>
        <dbReference type="Proteomes" id="UP000001235"/>
    </source>
</evidence>
<dbReference type="PANTHER" id="PTHR45436">
    <property type="entry name" value="SENSOR HISTIDINE KINASE YKOH"/>
    <property type="match status" value="1"/>
</dbReference>
<dbReference type="AlphaFoldDB" id="D9SGQ5"/>
<dbReference type="GO" id="GO:0016020">
    <property type="term" value="C:membrane"/>
    <property type="evidence" value="ECO:0007669"/>
    <property type="project" value="UniProtKB-SubCell"/>
</dbReference>
<dbReference type="InterPro" id="IPR004358">
    <property type="entry name" value="Sig_transdc_His_kin-like_C"/>
</dbReference>
<evidence type="ECO:0000256" key="7">
    <source>
        <dbReference type="ARBA" id="ARBA00022777"/>
    </source>
</evidence>
<feature type="domain" description="Histidine kinase" evidence="12">
    <location>
        <begin position="248"/>
        <end position="463"/>
    </location>
</feature>
<dbReference type="InterPro" id="IPR003660">
    <property type="entry name" value="HAMP_dom"/>
</dbReference>
<evidence type="ECO:0000256" key="9">
    <source>
        <dbReference type="ARBA" id="ARBA00023012"/>
    </source>
</evidence>
<dbReference type="PROSITE" id="PS50109">
    <property type="entry name" value="HIS_KIN"/>
    <property type="match status" value="1"/>
</dbReference>
<keyword evidence="15" id="KW-1185">Reference proteome</keyword>
<dbReference type="Gene3D" id="3.30.565.10">
    <property type="entry name" value="Histidine kinase-like ATPase, C-terminal domain"/>
    <property type="match status" value="1"/>
</dbReference>
<keyword evidence="8 11" id="KW-1133">Transmembrane helix</keyword>
<evidence type="ECO:0000256" key="8">
    <source>
        <dbReference type="ARBA" id="ARBA00022989"/>
    </source>
</evidence>
<dbReference type="InterPro" id="IPR005467">
    <property type="entry name" value="His_kinase_dom"/>
</dbReference>
<dbReference type="PROSITE" id="PS50885">
    <property type="entry name" value="HAMP"/>
    <property type="match status" value="1"/>
</dbReference>
<dbReference type="InterPro" id="IPR013727">
    <property type="entry name" value="2CSK_N"/>
</dbReference>
<keyword evidence="6 11" id="KW-0812">Transmembrane</keyword>
<keyword evidence="10 11" id="KW-0472">Membrane</keyword>
<dbReference type="SMART" id="SM00388">
    <property type="entry name" value="HisKA"/>
    <property type="match status" value="1"/>
</dbReference>
<dbReference type="InterPro" id="IPR036890">
    <property type="entry name" value="HATPase_C_sf"/>
</dbReference>
<evidence type="ECO:0000256" key="10">
    <source>
        <dbReference type="ARBA" id="ARBA00023136"/>
    </source>
</evidence>
<dbReference type="CDD" id="cd00082">
    <property type="entry name" value="HisKA"/>
    <property type="match status" value="1"/>
</dbReference>
<dbReference type="STRING" id="395494.Galf_1690"/>
<dbReference type="SMART" id="SM00387">
    <property type="entry name" value="HATPase_c"/>
    <property type="match status" value="1"/>
</dbReference>
<evidence type="ECO:0000259" key="13">
    <source>
        <dbReference type="PROSITE" id="PS50885"/>
    </source>
</evidence>
<dbReference type="EC" id="2.7.13.3" evidence="3"/>
<reference evidence="14 15" key="1">
    <citation type="submission" date="2010-08" db="EMBL/GenBank/DDBJ databases">
        <title>Complete sequence of Gallionella capsiferriformans ES-2.</title>
        <authorList>
            <consortium name="US DOE Joint Genome Institute"/>
            <person name="Lucas S."/>
            <person name="Copeland A."/>
            <person name="Lapidus A."/>
            <person name="Cheng J.-F."/>
            <person name="Bruce D."/>
            <person name="Goodwin L."/>
            <person name="Pitluck S."/>
            <person name="Chertkov O."/>
            <person name="Davenport K.W."/>
            <person name="Detter J.C."/>
            <person name="Han C."/>
            <person name="Tapia R."/>
            <person name="Land M."/>
            <person name="Hauser L."/>
            <person name="Chang Y.-J."/>
            <person name="Jeffries C."/>
            <person name="Kyrpides N."/>
            <person name="Ivanova N."/>
            <person name="Mikhailova N."/>
            <person name="Shelobolina E.S."/>
            <person name="Picardal F."/>
            <person name="Roden E."/>
            <person name="Emerson D."/>
            <person name="Woyke T."/>
        </authorList>
    </citation>
    <scope>NUCLEOTIDE SEQUENCE [LARGE SCALE GENOMIC DNA]</scope>
    <source>
        <strain evidence="14 15">ES-2</strain>
    </source>
</reference>
<keyword evidence="5" id="KW-0808">Transferase</keyword>
<dbReference type="Proteomes" id="UP000001235">
    <property type="component" value="Chromosome"/>
</dbReference>
<dbReference type="SUPFAM" id="SSF55874">
    <property type="entry name" value="ATPase domain of HSP90 chaperone/DNA topoisomerase II/histidine kinase"/>
    <property type="match status" value="1"/>
</dbReference>
<evidence type="ECO:0000256" key="3">
    <source>
        <dbReference type="ARBA" id="ARBA00012438"/>
    </source>
</evidence>
<accession>D9SGQ5</accession>
<dbReference type="CDD" id="cd00075">
    <property type="entry name" value="HATPase"/>
    <property type="match status" value="1"/>
</dbReference>
<dbReference type="Gene3D" id="1.10.287.130">
    <property type="match status" value="1"/>
</dbReference>
<dbReference type="InterPro" id="IPR003594">
    <property type="entry name" value="HATPase_dom"/>
</dbReference>
<dbReference type="HOGENOM" id="CLU_000445_89_37_4"/>
<evidence type="ECO:0000313" key="14">
    <source>
        <dbReference type="EMBL" id="ADL55702.1"/>
    </source>
</evidence>